<evidence type="ECO:0008006" key="3">
    <source>
        <dbReference type="Google" id="ProtNLM"/>
    </source>
</evidence>
<evidence type="ECO:0000313" key="2">
    <source>
        <dbReference type="Proteomes" id="UP001321582"/>
    </source>
</evidence>
<reference evidence="1 2" key="1">
    <citation type="submission" date="2022-11" db="EMBL/GenBank/DDBJ databases">
        <title>Haliovirga abyssi gen. nov., sp. nov., a mesophilic fermentative bacterium isolated from the Iheya North hydrothermal field and the proposal of Haliovirgaceae fam. nov.</title>
        <authorList>
            <person name="Miyazaki U."/>
            <person name="Tame A."/>
            <person name="Miyazaki J."/>
            <person name="Takai K."/>
            <person name="Sawayama S."/>
            <person name="Kitajima M."/>
            <person name="Okamoto A."/>
            <person name="Nakagawa S."/>
        </authorList>
    </citation>
    <scope>NUCLEOTIDE SEQUENCE [LARGE SCALE GENOMIC DNA]</scope>
    <source>
        <strain evidence="1 2">IC12</strain>
    </source>
</reference>
<dbReference type="RefSeq" id="WP_307903752.1">
    <property type="nucleotide sequence ID" value="NZ_AP027059.1"/>
</dbReference>
<dbReference type="EMBL" id="AP027059">
    <property type="protein sequence ID" value="BDU50903.1"/>
    <property type="molecule type" value="Genomic_DNA"/>
</dbReference>
<gene>
    <name evidence="1" type="ORF">HLVA_14720</name>
</gene>
<organism evidence="1 2">
    <name type="scientific">Haliovirga abyssi</name>
    <dbReference type="NCBI Taxonomy" id="2996794"/>
    <lineage>
        <taxon>Bacteria</taxon>
        <taxon>Fusobacteriati</taxon>
        <taxon>Fusobacteriota</taxon>
        <taxon>Fusobacteriia</taxon>
        <taxon>Fusobacteriales</taxon>
        <taxon>Haliovirgaceae</taxon>
        <taxon>Haliovirga</taxon>
    </lineage>
</organism>
<dbReference type="Proteomes" id="UP001321582">
    <property type="component" value="Chromosome"/>
</dbReference>
<accession>A0AAU9DFC4</accession>
<evidence type="ECO:0000313" key="1">
    <source>
        <dbReference type="EMBL" id="BDU50903.1"/>
    </source>
</evidence>
<dbReference type="AlphaFoldDB" id="A0AAU9DFC4"/>
<sequence>MAKLIVKLKQHTPLIHFQSENIVFNLDKEIMEYILKEEFRNQEVEYKKFSKINKKTKRITKKLDFSLSYKKKIPEDISGELKNKEINFLDFKIFSKHEELIEIIQNRITKFIKESKVLKDYIPISQKQLQIRGTEIKSKIDKFIKESYLKDEFKELFYDTKEIVEKNFPVNNKTEIGKYKLKVIKKNSYEVYDIKNTSYFGESIAFFYSDREIEIEFFSFDKKVLELIKNVLPYVFVYENFGTRQSKGFGSFTPEEYKFSIEDKYFEYKYEVDEIIRKNYNLYFTKEDNEPLKYVNNFYNILKSGKNFRGYKKSKIVEYIGENYRWEKAILKQKLKEKYPLYYEQLKGDNDRSFHSEIKEYRYVRALLGLAEHIEFGLKENNKKIAFKISNDSIERFQSPIKFKIIDNKIYLLPNEIPSYLYDVLFNFILQYKEKKGKEWEVIYEDKDFLKCRTPKQSEFNLYDFLINSINGEFIKVGDKDD</sequence>
<protein>
    <recommendedName>
        <fullName evidence="3">CRISPR system Cms protein Csm4</fullName>
    </recommendedName>
</protein>
<keyword evidence="2" id="KW-1185">Reference proteome</keyword>
<name>A0AAU9DFC4_9FUSO</name>
<proteinExistence type="predicted"/>
<dbReference type="KEGG" id="haby:HLVA_14720"/>